<evidence type="ECO:0000313" key="3">
    <source>
        <dbReference type="Proteomes" id="UP000887581"/>
    </source>
</evidence>
<feature type="chain" id="PRO_5037548434" description="aECM cysteine-cradle domain-containing protein" evidence="1">
    <location>
        <begin position="18"/>
        <end position="499"/>
    </location>
</feature>
<dbReference type="Proteomes" id="UP000887581">
    <property type="component" value="Unplaced"/>
</dbReference>
<organism evidence="3 4">
    <name type="scientific">Setaria digitata</name>
    <dbReference type="NCBI Taxonomy" id="48799"/>
    <lineage>
        <taxon>Eukaryota</taxon>
        <taxon>Metazoa</taxon>
        <taxon>Ecdysozoa</taxon>
        <taxon>Nematoda</taxon>
        <taxon>Chromadorea</taxon>
        <taxon>Rhabditida</taxon>
        <taxon>Spirurina</taxon>
        <taxon>Spiruromorpha</taxon>
        <taxon>Filarioidea</taxon>
        <taxon>Setariidae</taxon>
        <taxon>Setaria</taxon>
    </lineage>
</organism>
<dbReference type="InterPro" id="IPR055352">
    <property type="entry name" value="CCD_aECM"/>
</dbReference>
<evidence type="ECO:0000259" key="2">
    <source>
        <dbReference type="Pfam" id="PF23626"/>
    </source>
</evidence>
<dbReference type="Pfam" id="PF23626">
    <property type="entry name" value="CCD_aECM"/>
    <property type="match status" value="1"/>
</dbReference>
<feature type="domain" description="aECM cysteine-cradle" evidence="2">
    <location>
        <begin position="447"/>
        <end position="497"/>
    </location>
</feature>
<protein>
    <recommendedName>
        <fullName evidence="2">aECM cysteine-cradle domain-containing protein</fullName>
    </recommendedName>
</protein>
<reference evidence="4" key="1">
    <citation type="submission" date="2022-11" db="UniProtKB">
        <authorList>
            <consortium name="WormBaseParasite"/>
        </authorList>
    </citation>
    <scope>IDENTIFICATION</scope>
</reference>
<name>A0A915Q1M4_9BILA</name>
<accession>A0A915Q1M4</accession>
<sequence length="499" mass="57063">MFARITVLLSLHITAFAEEKPFLDLKKVIRGALDVVAAVPTSAPVNYNFGDASKLAASNGIQGIDPTFREKLSKLFHIPPDFVHRLAAQAGFIDYEPTTMKPNYCNFVNSSQIIPNHIIPEQPITVTQTEQQAIIFQPVIKDGHLYYQPFGVLPQGGQPKMIIYGGRIYMATPLQSDTHAQQVTMSDSMLKQNSSEIYRKNENNKITNGTNGANGQMHYRRTNGEYMKTAQDVQIQTAKFQQVTQPDASPIEILGIESKATTSSPYHQVYKKELENYDPLKQFNLQNKPQEVNKNLAHEDIVGYNKEREVFNFQMTTLVTPYSQPVEKANVADKAENSNLVIHKLPFNQNYKQHERIDKLSTHKGNENQMANSQQIEKFISELPSREMIVKKENVEFMGKSQQPMQRILELRRRMAADRKKFAERKRLLTSMKRKVIKNDADGNIFRRHCYNIRSLAQQFGFSDIKQYVKSNCAFVENYYPEFKCGEGEASTDKCARLF</sequence>
<keyword evidence="1" id="KW-0732">Signal</keyword>
<feature type="signal peptide" evidence="1">
    <location>
        <begin position="1"/>
        <end position="17"/>
    </location>
</feature>
<keyword evidence="3" id="KW-1185">Reference proteome</keyword>
<proteinExistence type="predicted"/>
<evidence type="ECO:0000313" key="4">
    <source>
        <dbReference type="WBParaSite" id="sdigi.contig587.g9112.t1"/>
    </source>
</evidence>
<evidence type="ECO:0000256" key="1">
    <source>
        <dbReference type="SAM" id="SignalP"/>
    </source>
</evidence>
<dbReference type="AlphaFoldDB" id="A0A915Q1M4"/>
<dbReference type="WBParaSite" id="sdigi.contig587.g9112.t1">
    <property type="protein sequence ID" value="sdigi.contig587.g9112.t1"/>
    <property type="gene ID" value="sdigi.contig587.g9112"/>
</dbReference>